<keyword evidence="1" id="KW-0812">Transmembrane</keyword>
<keyword evidence="1" id="KW-0472">Membrane</keyword>
<dbReference type="AlphaFoldDB" id="A0AAQ3T3Y1"/>
<protein>
    <submittedName>
        <fullName evidence="2">Uncharacterized protein</fullName>
    </submittedName>
</protein>
<evidence type="ECO:0000313" key="3">
    <source>
        <dbReference type="Proteomes" id="UP001341281"/>
    </source>
</evidence>
<feature type="transmembrane region" description="Helical" evidence="1">
    <location>
        <begin position="20"/>
        <end position="45"/>
    </location>
</feature>
<organism evidence="2 3">
    <name type="scientific">Paspalum notatum var. saurae</name>
    <dbReference type="NCBI Taxonomy" id="547442"/>
    <lineage>
        <taxon>Eukaryota</taxon>
        <taxon>Viridiplantae</taxon>
        <taxon>Streptophyta</taxon>
        <taxon>Embryophyta</taxon>
        <taxon>Tracheophyta</taxon>
        <taxon>Spermatophyta</taxon>
        <taxon>Magnoliopsida</taxon>
        <taxon>Liliopsida</taxon>
        <taxon>Poales</taxon>
        <taxon>Poaceae</taxon>
        <taxon>PACMAD clade</taxon>
        <taxon>Panicoideae</taxon>
        <taxon>Andropogonodae</taxon>
        <taxon>Paspaleae</taxon>
        <taxon>Paspalinae</taxon>
        <taxon>Paspalum</taxon>
    </lineage>
</organism>
<reference evidence="2 3" key="1">
    <citation type="submission" date="2024-02" db="EMBL/GenBank/DDBJ databases">
        <title>High-quality chromosome-scale genome assembly of Pensacola bahiagrass (Paspalum notatum Flugge var. saurae).</title>
        <authorList>
            <person name="Vega J.M."/>
            <person name="Podio M."/>
            <person name="Orjuela J."/>
            <person name="Siena L.A."/>
            <person name="Pessino S.C."/>
            <person name="Combes M.C."/>
            <person name="Mariac C."/>
            <person name="Albertini E."/>
            <person name="Pupilli F."/>
            <person name="Ortiz J.P.A."/>
            <person name="Leblanc O."/>
        </authorList>
    </citation>
    <scope>NUCLEOTIDE SEQUENCE [LARGE SCALE GENOMIC DNA]</scope>
    <source>
        <strain evidence="2">R1</strain>
        <tissue evidence="2">Leaf</tissue>
    </source>
</reference>
<gene>
    <name evidence="2" type="ORF">U9M48_014975</name>
</gene>
<evidence type="ECO:0000256" key="1">
    <source>
        <dbReference type="SAM" id="Phobius"/>
    </source>
</evidence>
<evidence type="ECO:0000313" key="2">
    <source>
        <dbReference type="EMBL" id="WVZ65647.1"/>
    </source>
</evidence>
<keyword evidence="1" id="KW-1133">Transmembrane helix</keyword>
<name>A0AAQ3T3Y1_PASNO</name>
<dbReference type="EMBL" id="CP144747">
    <property type="protein sequence ID" value="WVZ65647.1"/>
    <property type="molecule type" value="Genomic_DNA"/>
</dbReference>
<sequence length="103" mass="12173">MGKKWKLAKLPLLNNRHYWFTWCCCQCSIFLDLIIPGFLFIFLFLNCFIIIHHEEIIFFNAGLRTKGVYVMSKCADCKYAVKKHITEQQGFSVLLSYTLTQRI</sequence>
<accession>A0AAQ3T3Y1</accession>
<proteinExistence type="predicted"/>
<dbReference type="Proteomes" id="UP001341281">
    <property type="component" value="Chromosome 03"/>
</dbReference>
<keyword evidence="3" id="KW-1185">Reference proteome</keyword>